<dbReference type="EMBL" id="JXJU01000001">
    <property type="protein sequence ID" value="PCS01624.1"/>
    <property type="molecule type" value="Genomic_DNA"/>
</dbReference>
<dbReference type="InterPro" id="IPR010315">
    <property type="entry name" value="DUF915_hydro-like"/>
</dbReference>
<evidence type="ECO:0000313" key="3">
    <source>
        <dbReference type="Proteomes" id="UP000218181"/>
    </source>
</evidence>
<dbReference type="Gene3D" id="3.40.50.1820">
    <property type="entry name" value="alpha/beta hydrolase"/>
    <property type="match status" value="1"/>
</dbReference>
<gene>
    <name evidence="2" type="ORF">RT41_GL000388</name>
</gene>
<name>A0A2A5RQB9_9LACT</name>
<evidence type="ECO:0000256" key="1">
    <source>
        <dbReference type="SAM" id="Phobius"/>
    </source>
</evidence>
<protein>
    <recommendedName>
        <fullName evidence="4">Alpha/beta hydrolase</fullName>
    </recommendedName>
</protein>
<dbReference type="InterPro" id="IPR029058">
    <property type="entry name" value="AB_hydrolase_fold"/>
</dbReference>
<dbReference type="STRING" id="1291764.GCA_001311235_00001"/>
<feature type="transmembrane region" description="Helical" evidence="1">
    <location>
        <begin position="12"/>
        <end position="32"/>
    </location>
</feature>
<evidence type="ECO:0008006" key="4">
    <source>
        <dbReference type="Google" id="ProtNLM"/>
    </source>
</evidence>
<keyword evidence="1" id="KW-1133">Transmembrane helix</keyword>
<keyword evidence="1" id="KW-0472">Membrane</keyword>
<dbReference type="Proteomes" id="UP000218181">
    <property type="component" value="Unassembled WGS sequence"/>
</dbReference>
<comment type="caution">
    <text evidence="2">The sequence shown here is derived from an EMBL/GenBank/DDBJ whole genome shotgun (WGS) entry which is preliminary data.</text>
</comment>
<evidence type="ECO:0000313" key="2">
    <source>
        <dbReference type="EMBL" id="PCS01624.1"/>
    </source>
</evidence>
<keyword evidence="3" id="KW-1185">Reference proteome</keyword>
<keyword evidence="1" id="KW-0812">Transmembrane</keyword>
<dbReference type="SUPFAM" id="SSF53474">
    <property type="entry name" value="alpha/beta-Hydrolases"/>
    <property type="match status" value="1"/>
</dbReference>
<sequence>MIMKRNRKKKIKAILPIFVLILMVISFIGGHFTAQNDTRKAQVKLESSTKASSSVIIGKAQQSIMVPTIYINGSGGDIRPSQHIIDGMFPNKATAPETGLTILVDISRNNKLTVSGKISSTDKNPIVQFATVKGTDDGELYSKALKVAMDYLVSTYHITKINMVGYSSGATGGLYYILDYGNESDAPKVQEFISLDGEYNKEKNLEAGETLQDVLTYGPILKTSMYQYIEDRYTKIDPNTKFYLMEGNWSLEKQTDEAIPWADTFSIYHLLVANKNNVNMYLYPTKLRHGLVPKDPLVANYIKNILYPTL</sequence>
<accession>A0A2A5RQB9</accession>
<dbReference type="AlphaFoldDB" id="A0A2A5RQB9"/>
<dbReference type="Pfam" id="PF06028">
    <property type="entry name" value="DUF915"/>
    <property type="match status" value="1"/>
</dbReference>
<reference evidence="2 3" key="1">
    <citation type="submission" date="2014-12" db="EMBL/GenBank/DDBJ databases">
        <title>Draft genome sequences of 10 type strains of Lactococcus.</title>
        <authorList>
            <person name="Sun Z."/>
            <person name="Zhong Z."/>
            <person name="Liu W."/>
            <person name="Zhang W."/>
            <person name="Zhang H."/>
        </authorList>
    </citation>
    <scope>NUCLEOTIDE SEQUENCE [LARGE SCALE GENOMIC DNA]</scope>
    <source>
        <strain evidence="2 3">JCM 16395</strain>
    </source>
</reference>
<organism evidence="2 3">
    <name type="scientific">Lactococcus fujiensis JCM 16395</name>
    <dbReference type="NCBI Taxonomy" id="1291764"/>
    <lineage>
        <taxon>Bacteria</taxon>
        <taxon>Bacillati</taxon>
        <taxon>Bacillota</taxon>
        <taxon>Bacilli</taxon>
        <taxon>Lactobacillales</taxon>
        <taxon>Streptococcaceae</taxon>
        <taxon>Lactococcus</taxon>
    </lineage>
</organism>
<proteinExistence type="predicted"/>